<sequence>MGGGFVGELLAYQANKSILDRIQKKAGFDGDNAVSALLAGLGGEGECGGKDGWNVRLQRDTPMDIVAQSA</sequence>
<reference evidence="2 3" key="1">
    <citation type="submission" date="2016-09" db="EMBL/GenBank/DDBJ databases">
        <title>Rhizobium oryziradicis sp. nov., isolated from the root of rice.</title>
        <authorList>
            <person name="Zhao J."/>
            <person name="Zhang X."/>
        </authorList>
    </citation>
    <scope>NUCLEOTIDE SEQUENCE [LARGE SCALE GENOMIC DNA]</scope>
    <source>
        <strain evidence="2 3">14971</strain>
    </source>
</reference>
<reference evidence="1 4" key="2">
    <citation type="submission" date="2020-08" db="EMBL/GenBank/DDBJ databases">
        <title>Genomic Encyclopedia of Type Strains, Phase IV (KMG-IV): sequencing the most valuable type-strain genomes for metagenomic binning, comparative biology and taxonomic classification.</title>
        <authorList>
            <person name="Goeker M."/>
        </authorList>
    </citation>
    <scope>NUCLEOTIDE SEQUENCE [LARGE SCALE GENOMIC DNA]</scope>
    <source>
        <strain evidence="1 4">DSM 100021</strain>
    </source>
</reference>
<dbReference type="AlphaFoldDB" id="A0A1Q8ZZL0"/>
<evidence type="ECO:0000313" key="3">
    <source>
        <dbReference type="Proteomes" id="UP000185598"/>
    </source>
</evidence>
<dbReference type="Proteomes" id="UP000185598">
    <property type="component" value="Unassembled WGS sequence"/>
</dbReference>
<dbReference type="RefSeq" id="WP_075616943.1">
    <property type="nucleotide sequence ID" value="NZ_JACIED010000002.1"/>
</dbReference>
<organism evidence="2 3">
    <name type="scientific">Allorhizobium taibaishanense</name>
    <dbReference type="NCBI Taxonomy" id="887144"/>
    <lineage>
        <taxon>Bacteria</taxon>
        <taxon>Pseudomonadati</taxon>
        <taxon>Pseudomonadota</taxon>
        <taxon>Alphaproteobacteria</taxon>
        <taxon>Hyphomicrobiales</taxon>
        <taxon>Rhizobiaceae</taxon>
        <taxon>Rhizobium/Agrobacterium group</taxon>
        <taxon>Allorhizobium</taxon>
    </lineage>
</organism>
<protein>
    <submittedName>
        <fullName evidence="2">Uncharacterized protein</fullName>
    </submittedName>
</protein>
<gene>
    <name evidence="2" type="ORF">BJF91_05195</name>
    <name evidence="1" type="ORF">GGQ71_001494</name>
</gene>
<dbReference type="EMBL" id="MKIN01000027">
    <property type="protein sequence ID" value="OLP47763.1"/>
    <property type="molecule type" value="Genomic_DNA"/>
</dbReference>
<evidence type="ECO:0000313" key="1">
    <source>
        <dbReference type="EMBL" id="MBB4007231.1"/>
    </source>
</evidence>
<dbReference type="Proteomes" id="UP000544107">
    <property type="component" value="Unassembled WGS sequence"/>
</dbReference>
<dbReference type="STRING" id="887144.BJF91_05195"/>
<comment type="caution">
    <text evidence="2">The sequence shown here is derived from an EMBL/GenBank/DDBJ whole genome shotgun (WGS) entry which is preliminary data.</text>
</comment>
<evidence type="ECO:0000313" key="2">
    <source>
        <dbReference type="EMBL" id="OLP47763.1"/>
    </source>
</evidence>
<proteinExistence type="predicted"/>
<evidence type="ECO:0000313" key="4">
    <source>
        <dbReference type="Proteomes" id="UP000544107"/>
    </source>
</evidence>
<dbReference type="OrthoDB" id="9815577at2"/>
<name>A0A1Q8ZZL0_9HYPH</name>
<accession>A0A1Q8ZZL0</accession>
<keyword evidence="3" id="KW-1185">Reference proteome</keyword>
<dbReference type="EMBL" id="JACIED010000002">
    <property type="protein sequence ID" value="MBB4007231.1"/>
    <property type="molecule type" value="Genomic_DNA"/>
</dbReference>